<evidence type="ECO:0000259" key="2">
    <source>
        <dbReference type="Pfam" id="PF03629"/>
    </source>
</evidence>
<feature type="domain" description="Sialate O-acetylesterase" evidence="2">
    <location>
        <begin position="5"/>
        <end position="225"/>
    </location>
</feature>
<comment type="caution">
    <text evidence="3">The sequence shown here is derived from an EMBL/GenBank/DDBJ whole genome shotgun (WGS) entry which is preliminary data.</text>
</comment>
<evidence type="ECO:0000313" key="3">
    <source>
        <dbReference type="EMBL" id="MEQ2565065.1"/>
    </source>
</evidence>
<keyword evidence="4" id="KW-1185">Reference proteome</keyword>
<protein>
    <submittedName>
        <fullName evidence="3">Sialate O-acetylesterase</fullName>
    </submittedName>
</protein>
<dbReference type="RefSeq" id="WP_211147776.1">
    <property type="nucleotide sequence ID" value="NZ_JBBMEY010000006.1"/>
</dbReference>
<dbReference type="InterPro" id="IPR005181">
    <property type="entry name" value="SASA"/>
</dbReference>
<evidence type="ECO:0000256" key="1">
    <source>
        <dbReference type="ARBA" id="ARBA00022801"/>
    </source>
</evidence>
<evidence type="ECO:0000313" key="4">
    <source>
        <dbReference type="Proteomes" id="UP001478133"/>
    </source>
</evidence>
<dbReference type="Proteomes" id="UP001478133">
    <property type="component" value="Unassembled WGS sequence"/>
</dbReference>
<dbReference type="Gene3D" id="6.10.170.10">
    <property type="match status" value="1"/>
</dbReference>
<dbReference type="Pfam" id="PF03629">
    <property type="entry name" value="SASA"/>
    <property type="match status" value="1"/>
</dbReference>
<accession>A0ABV1HRW6</accession>
<dbReference type="PANTHER" id="PTHR31988:SF19">
    <property type="entry name" value="9-O-ACETYL-N-ACETYLNEURAMINIC ACID DEACETYLASE-RELATED"/>
    <property type="match status" value="1"/>
</dbReference>
<dbReference type="SUPFAM" id="SSF52266">
    <property type="entry name" value="SGNH hydrolase"/>
    <property type="match status" value="1"/>
</dbReference>
<reference evidence="3 4" key="1">
    <citation type="submission" date="2024-03" db="EMBL/GenBank/DDBJ databases">
        <title>Human intestinal bacterial collection.</title>
        <authorList>
            <person name="Pauvert C."/>
            <person name="Hitch T.C.A."/>
            <person name="Clavel T."/>
        </authorList>
    </citation>
    <scope>NUCLEOTIDE SEQUENCE [LARGE SCALE GENOMIC DNA]</scope>
    <source>
        <strain evidence="3 4">CLA-AP-H18</strain>
    </source>
</reference>
<organism evidence="3 4">
    <name type="scientific">Ruminococcoides intestinihominis</name>
    <dbReference type="NCBI Taxonomy" id="3133161"/>
    <lineage>
        <taxon>Bacteria</taxon>
        <taxon>Bacillati</taxon>
        <taxon>Bacillota</taxon>
        <taxon>Clostridia</taxon>
        <taxon>Eubacteriales</taxon>
        <taxon>Oscillospiraceae</taxon>
        <taxon>Ruminococcoides</taxon>
    </lineage>
</organism>
<proteinExistence type="predicted"/>
<dbReference type="InterPro" id="IPR036514">
    <property type="entry name" value="SGNH_hydro_sf"/>
</dbReference>
<dbReference type="InterPro" id="IPR052940">
    <property type="entry name" value="Carb_Esterase_6"/>
</dbReference>
<name>A0ABV1HRW6_9FIRM</name>
<dbReference type="Gene3D" id="3.40.50.1110">
    <property type="entry name" value="SGNH hydrolase"/>
    <property type="match status" value="1"/>
</dbReference>
<sequence>MTKSILMIGQSNMAGRGFVNEVPMICNERIQMLRNGRWQTMTEPINYDRPVSGISLVGSFSAMWCMKNENDNLGLIPCAEGGSVIDDWSVDKVLFQHAISEAKFALRDSELIGILWHHGESDSYGGSYKTYYEKLKVIIDTLREELNAENIPLIIGGLGDYLGKSGFGTMCTEYNLINNELKKFAENENNCYFVTAKGLDCNPDGIHINAVSQRKFGIRYYEAFAKKESVFSPLENEEELLDKCINNKELTKNEKSYLNMMDFALGKIDYEEFMKRFSM</sequence>
<dbReference type="EMBL" id="JBBMFI010000004">
    <property type="protein sequence ID" value="MEQ2565065.1"/>
    <property type="molecule type" value="Genomic_DNA"/>
</dbReference>
<gene>
    <name evidence="3" type="ORF">ABFO16_02300</name>
</gene>
<keyword evidence="1" id="KW-0378">Hydrolase</keyword>
<dbReference type="PANTHER" id="PTHR31988">
    <property type="entry name" value="ESTERASE, PUTATIVE (DUF303)-RELATED"/>
    <property type="match status" value="1"/>
</dbReference>